<evidence type="ECO:0000256" key="6">
    <source>
        <dbReference type="SAM" id="MobiDB-lite"/>
    </source>
</evidence>
<dbReference type="SUPFAM" id="SSF56112">
    <property type="entry name" value="Protein kinase-like (PK-like)"/>
    <property type="match status" value="1"/>
</dbReference>
<dbReference type="SMART" id="SM00220">
    <property type="entry name" value="S_TKc"/>
    <property type="match status" value="1"/>
</dbReference>
<dbReference type="CDD" id="cd06257">
    <property type="entry name" value="DnaJ"/>
    <property type="match status" value="1"/>
</dbReference>
<dbReference type="PROSITE" id="PS51181">
    <property type="entry name" value="PPASE_TENSIN"/>
    <property type="match status" value="1"/>
</dbReference>
<dbReference type="InterPro" id="IPR029023">
    <property type="entry name" value="Tensin_phosphatase"/>
</dbReference>
<dbReference type="KEGG" id="goe:100905453"/>
<dbReference type="Gene3D" id="1.10.510.10">
    <property type="entry name" value="Transferase(Phosphotransferase) domain 1"/>
    <property type="match status" value="1"/>
</dbReference>
<dbReference type="GO" id="GO:0004674">
    <property type="term" value="F:protein serine/threonine kinase activity"/>
    <property type="evidence" value="ECO:0007669"/>
    <property type="project" value="TreeGrafter"/>
</dbReference>
<keyword evidence="12" id="KW-0418">Kinase</keyword>
<comment type="subcellular location">
    <subcellularLocation>
        <location evidence="1">Cytoplasmic vesicle</location>
        <location evidence="1">Clathrin-coated vesicle</location>
    </subcellularLocation>
</comment>
<dbReference type="InterPro" id="IPR014020">
    <property type="entry name" value="Tensin_C2-dom"/>
</dbReference>
<dbReference type="InterPro" id="IPR035892">
    <property type="entry name" value="C2_domain_sf"/>
</dbReference>
<dbReference type="Gene3D" id="3.90.190.10">
    <property type="entry name" value="Protein tyrosine phosphatase superfamily"/>
    <property type="match status" value="1"/>
</dbReference>
<dbReference type="AlphaFoldDB" id="A0AAJ7SIZ5"/>
<evidence type="ECO:0000313" key="11">
    <source>
        <dbReference type="Proteomes" id="UP000694867"/>
    </source>
</evidence>
<dbReference type="SUPFAM" id="SSF49562">
    <property type="entry name" value="C2 domain (Calcium/lipid-binding domain, CaLB)"/>
    <property type="match status" value="1"/>
</dbReference>
<dbReference type="GO" id="GO:0035612">
    <property type="term" value="F:AP-2 adaptor complex binding"/>
    <property type="evidence" value="ECO:0007669"/>
    <property type="project" value="TreeGrafter"/>
</dbReference>
<dbReference type="InterPro" id="IPR001623">
    <property type="entry name" value="DnaJ_domain"/>
</dbReference>
<dbReference type="Pfam" id="PF00069">
    <property type="entry name" value="Pkinase"/>
    <property type="match status" value="1"/>
</dbReference>
<evidence type="ECO:0000259" key="7">
    <source>
        <dbReference type="PROSITE" id="PS50011"/>
    </source>
</evidence>
<evidence type="ECO:0000259" key="9">
    <source>
        <dbReference type="PROSITE" id="PS51181"/>
    </source>
</evidence>
<dbReference type="PANTHER" id="PTHR22967">
    <property type="entry name" value="SERINE/THREONINE PROTEIN KINASE"/>
    <property type="match status" value="1"/>
</dbReference>
<evidence type="ECO:0000259" key="8">
    <source>
        <dbReference type="PROSITE" id="PS50076"/>
    </source>
</evidence>
<evidence type="ECO:0000313" key="12">
    <source>
        <dbReference type="RefSeq" id="XP_028968944.1"/>
    </source>
</evidence>
<accession>A0AAJ7SIZ5</accession>
<evidence type="ECO:0000259" key="10">
    <source>
        <dbReference type="PROSITE" id="PS51182"/>
    </source>
</evidence>
<name>A0AAJ7SIZ5_9ACAR</name>
<feature type="domain" description="J" evidence="8">
    <location>
        <begin position="1046"/>
        <end position="1106"/>
    </location>
</feature>
<proteinExistence type="inferred from homology"/>
<dbReference type="PANTHER" id="PTHR22967:SF105">
    <property type="entry name" value="CYCLIN-G-ASSOCIATED KINASE"/>
    <property type="match status" value="1"/>
</dbReference>
<evidence type="ECO:0000256" key="3">
    <source>
        <dbReference type="ARBA" id="ARBA00022553"/>
    </source>
</evidence>
<dbReference type="RefSeq" id="XP_028968944.1">
    <property type="nucleotide sequence ID" value="XM_029113111.1"/>
</dbReference>
<dbReference type="Gene3D" id="1.10.287.110">
    <property type="entry name" value="DnaJ domain"/>
    <property type="match status" value="1"/>
</dbReference>
<dbReference type="GO" id="GO:0045747">
    <property type="term" value="P:positive regulation of Notch signaling pathway"/>
    <property type="evidence" value="ECO:0007669"/>
    <property type="project" value="TreeGrafter"/>
</dbReference>
<dbReference type="Proteomes" id="UP000694867">
    <property type="component" value="Unplaced"/>
</dbReference>
<dbReference type="InterPro" id="IPR011009">
    <property type="entry name" value="Kinase-like_dom_sf"/>
</dbReference>
<dbReference type="Gene3D" id="2.60.40.1110">
    <property type="match status" value="1"/>
</dbReference>
<feature type="domain" description="C2 tensin-type" evidence="10">
    <location>
        <begin position="556"/>
        <end position="693"/>
    </location>
</feature>
<comment type="similarity">
    <text evidence="2">Belongs to the protein kinase superfamily. AGC Ser/Thr protein kinase family. PKC subfamily.</text>
</comment>
<protein>
    <submittedName>
        <fullName evidence="12">Cyclin-G-associated kinase</fullName>
    </submittedName>
</protein>
<feature type="compositionally biased region" description="Polar residues" evidence="6">
    <location>
        <begin position="956"/>
        <end position="968"/>
    </location>
</feature>
<dbReference type="PROSITE" id="PS50076">
    <property type="entry name" value="DNAJ_2"/>
    <property type="match status" value="1"/>
</dbReference>
<sequence>MAMFKSAFGYLSSAAAGTSSTSSTKDDNDFVGQSLNLANFKLRILKVIAEGGFGFVYLVRDSNTNQAYALKRMFSVDQESADSIEQEIRVLKQLNEHPHIIQFCASAPSESSGGRREYLILTELCPGGVVVDELNKCSFPFAQTLKVFYQCCLAVEHMHSQKPPITHRDLKLENLLIARDGRVKLCDFGSSTTTEHIIDDKWTALKRSLVEDEVQRNTTPMYRAPECLDTYSNFPVDHRMDIWALGCILYVLCYRQHPFADAAKLAILNAKYTIPRDDSEFVEVQPLIREMLTIDPRERPSVGTVLERLRLLAQQRNLVLDEPAFPPDRRFISRFPVSAVANTNAESSPVAQHADGANLMSSLRGGAGSFFKKLGDTSSKVIQIAQQSIGKSELDLHYITNLVAVMSYPAEGLESAYRNHIEDVRAVLESRHQSNYMVVNVSGRSYTNNKFPGIKVLERPWNQKASPSLESVLEICHLMYNYLNGKLNAVVVHCEDGKQVSAQLVASFLLYSHVFASSKDALSLFAVRRFPVCLSPARMRYLQYASDLIRRKNPHGRPMVISNITMRPPPLFTKARDGCRPFVKIYVGSECVYSSCLEYEKLTHYPISSDKVEFPIPNIETFGDVTIVINHARASTFAKTRIQAIPIAQVQLYTGYVDVSSEELRFPSDELDLIEEPDRYPENFEVTISTSFSDKASPDPLAAFNKYLNISTQAKTPFSSKEEMIATIEQFRSKNSSPAPSRPPTSSSTPSVSAPPPPRPSPPVRPEPPLIPISEAVETQDLLNLDNPSSNGSAVPNRSEQDCDDLLASFSGVSVGAGAHGARSTGSCFGGGAAPLKEFMVVEDLDPFGLGADITSHVEDSRPSGAAADIFSTSSETNTSPSNDIFGQWDNFMNTNSCASDGRSQLPMGEDIGASGVNIQSVPSTPHGLGRNAASSPKGSALSPNGGLGRGDAPSNMASPKASSPTTNGDRKNLGENTFDDLLGTQGFANFGRRDQGPKTMAEMKRVELAKELDPAKLAILDWTKGKERNIRALLCSLHQIVWADARWAEVGMHQLVGVSDVKKMYRKACLAVHPDKLVGTDKEELARLIFMELNDAWTEFEKQQGFA</sequence>
<keyword evidence="4" id="KW-0547">Nucleotide-binding</keyword>
<dbReference type="PROSITE" id="PS51182">
    <property type="entry name" value="C2_TENSIN"/>
    <property type="match status" value="1"/>
</dbReference>
<dbReference type="Pfam" id="PF10409">
    <property type="entry name" value="PTEN_C2"/>
    <property type="match status" value="1"/>
</dbReference>
<dbReference type="InterPro" id="IPR029021">
    <property type="entry name" value="Prot-tyrosine_phosphatase-like"/>
</dbReference>
<dbReference type="GO" id="GO:0005524">
    <property type="term" value="F:ATP binding"/>
    <property type="evidence" value="ECO:0007669"/>
    <property type="project" value="InterPro"/>
</dbReference>
<gene>
    <name evidence="12" type="primary">LOC100905453</name>
</gene>
<dbReference type="FunFam" id="1.10.287.110:FF:000002">
    <property type="entry name" value="putative tyrosine-protein phosphatase auxilin isoform X2"/>
    <property type="match status" value="1"/>
</dbReference>
<dbReference type="PROSITE" id="PS50011">
    <property type="entry name" value="PROTEIN_KINASE_DOM"/>
    <property type="match status" value="1"/>
</dbReference>
<evidence type="ECO:0000256" key="1">
    <source>
        <dbReference type="ARBA" id="ARBA00004132"/>
    </source>
</evidence>
<dbReference type="FunFam" id="2.60.40.1110:FF:000001">
    <property type="entry name" value="cyclin-G-associated kinase isoform X2"/>
    <property type="match status" value="1"/>
</dbReference>
<keyword evidence="12" id="KW-0808">Transferase</keyword>
<dbReference type="InterPro" id="IPR036869">
    <property type="entry name" value="J_dom_sf"/>
</dbReference>
<organism evidence="11 12">
    <name type="scientific">Galendromus occidentalis</name>
    <name type="common">western predatory mite</name>
    <dbReference type="NCBI Taxonomy" id="34638"/>
    <lineage>
        <taxon>Eukaryota</taxon>
        <taxon>Metazoa</taxon>
        <taxon>Ecdysozoa</taxon>
        <taxon>Arthropoda</taxon>
        <taxon>Chelicerata</taxon>
        <taxon>Arachnida</taxon>
        <taxon>Acari</taxon>
        <taxon>Parasitiformes</taxon>
        <taxon>Mesostigmata</taxon>
        <taxon>Gamasina</taxon>
        <taxon>Phytoseioidea</taxon>
        <taxon>Phytoseiidae</taxon>
        <taxon>Typhlodrominae</taxon>
        <taxon>Galendromus</taxon>
    </lineage>
</organism>
<dbReference type="SUPFAM" id="SSF52799">
    <property type="entry name" value="(Phosphotyrosine protein) phosphatases II"/>
    <property type="match status" value="1"/>
</dbReference>
<dbReference type="GO" id="GO:2000369">
    <property type="term" value="P:regulation of clathrin-dependent endocytosis"/>
    <property type="evidence" value="ECO:0007669"/>
    <property type="project" value="TreeGrafter"/>
</dbReference>
<feature type="domain" description="Phosphatase tensin-type" evidence="9">
    <location>
        <begin position="385"/>
        <end position="552"/>
    </location>
</feature>
<evidence type="ECO:0000256" key="5">
    <source>
        <dbReference type="ARBA" id="ARBA00023329"/>
    </source>
</evidence>
<dbReference type="SMART" id="SM01326">
    <property type="entry name" value="PTEN_C2"/>
    <property type="match status" value="1"/>
</dbReference>
<dbReference type="GO" id="GO:0030136">
    <property type="term" value="C:clathrin-coated vesicle"/>
    <property type="evidence" value="ECO:0007669"/>
    <property type="project" value="UniProtKB-SubCell"/>
</dbReference>
<feature type="region of interest" description="Disordered" evidence="6">
    <location>
        <begin position="896"/>
        <end position="977"/>
    </location>
</feature>
<dbReference type="PROSITE" id="PS00108">
    <property type="entry name" value="PROTEIN_KINASE_ST"/>
    <property type="match status" value="1"/>
</dbReference>
<keyword evidence="3" id="KW-0597">Phosphoprotein</keyword>
<dbReference type="CTD" id="40527"/>
<evidence type="ECO:0000256" key="2">
    <source>
        <dbReference type="ARBA" id="ARBA00005490"/>
    </source>
</evidence>
<dbReference type="InterPro" id="IPR008271">
    <property type="entry name" value="Ser/Thr_kinase_AS"/>
</dbReference>
<feature type="domain" description="Protein kinase" evidence="7">
    <location>
        <begin position="42"/>
        <end position="312"/>
    </location>
</feature>
<dbReference type="InterPro" id="IPR000719">
    <property type="entry name" value="Prot_kinase_dom"/>
</dbReference>
<feature type="compositionally biased region" description="Pro residues" evidence="6">
    <location>
        <begin position="753"/>
        <end position="770"/>
    </location>
</feature>
<reference evidence="12" key="1">
    <citation type="submission" date="2025-08" db="UniProtKB">
        <authorList>
            <consortium name="RefSeq"/>
        </authorList>
    </citation>
    <scope>IDENTIFICATION</scope>
</reference>
<keyword evidence="5" id="KW-0968">Cytoplasmic vesicle</keyword>
<feature type="region of interest" description="Disordered" evidence="6">
    <location>
        <begin position="732"/>
        <end position="770"/>
    </location>
</feature>
<dbReference type="GeneID" id="100905453"/>
<evidence type="ECO:0000256" key="4">
    <source>
        <dbReference type="ARBA" id="ARBA00022741"/>
    </source>
</evidence>
<feature type="compositionally biased region" description="Low complexity" evidence="6">
    <location>
        <begin position="736"/>
        <end position="752"/>
    </location>
</feature>
<keyword evidence="11" id="KW-1185">Reference proteome</keyword>
<dbReference type="SUPFAM" id="SSF46565">
    <property type="entry name" value="Chaperone J-domain"/>
    <property type="match status" value="1"/>
</dbReference>